<dbReference type="Proteomes" id="UP000252139">
    <property type="component" value="Unassembled WGS sequence"/>
</dbReference>
<evidence type="ECO:0000313" key="2">
    <source>
        <dbReference type="Proteomes" id="UP000252139"/>
    </source>
</evidence>
<keyword evidence="2" id="KW-1185">Reference proteome</keyword>
<proteinExistence type="predicted"/>
<dbReference type="OrthoDB" id="2231852at2759"/>
<gene>
    <name evidence="1" type="ORF">CU097_003742</name>
</gene>
<dbReference type="EMBL" id="PJQL01003389">
    <property type="protein sequence ID" value="RCH81539.1"/>
    <property type="molecule type" value="Genomic_DNA"/>
</dbReference>
<dbReference type="AlphaFoldDB" id="A0A367IV93"/>
<protein>
    <submittedName>
        <fullName evidence="1">Uncharacterized protein</fullName>
    </submittedName>
</protein>
<reference evidence="1 2" key="1">
    <citation type="journal article" date="2018" name="G3 (Bethesda)">
        <title>Phylogenetic and Phylogenomic Definition of Rhizopus Species.</title>
        <authorList>
            <person name="Gryganskyi A.P."/>
            <person name="Golan J."/>
            <person name="Dolatabadi S."/>
            <person name="Mondo S."/>
            <person name="Robb S."/>
            <person name="Idnurm A."/>
            <person name="Muszewska A."/>
            <person name="Steczkiewicz K."/>
            <person name="Masonjones S."/>
            <person name="Liao H.L."/>
            <person name="Gajdeczka M.T."/>
            <person name="Anike F."/>
            <person name="Vuek A."/>
            <person name="Anishchenko I.M."/>
            <person name="Voigt K."/>
            <person name="de Hoog G.S."/>
            <person name="Smith M.E."/>
            <person name="Heitman J."/>
            <person name="Vilgalys R."/>
            <person name="Stajich J.E."/>
        </authorList>
    </citation>
    <scope>NUCLEOTIDE SEQUENCE [LARGE SCALE GENOMIC DNA]</scope>
    <source>
        <strain evidence="1 2">CBS 357.93</strain>
    </source>
</reference>
<name>A0A367IV93_RHIAZ</name>
<organism evidence="1 2">
    <name type="scientific">Rhizopus azygosporus</name>
    <name type="common">Rhizopus microsporus var. azygosporus</name>
    <dbReference type="NCBI Taxonomy" id="86630"/>
    <lineage>
        <taxon>Eukaryota</taxon>
        <taxon>Fungi</taxon>
        <taxon>Fungi incertae sedis</taxon>
        <taxon>Mucoromycota</taxon>
        <taxon>Mucoromycotina</taxon>
        <taxon>Mucoromycetes</taxon>
        <taxon>Mucorales</taxon>
        <taxon>Mucorineae</taxon>
        <taxon>Rhizopodaceae</taxon>
        <taxon>Rhizopus</taxon>
    </lineage>
</organism>
<sequence length="528" mass="61441">MKGLKINTPSKRKAKQQIPTELNWVYKNIDSFNHIKFFDFFLSYDRPTSSRRFKYIVANFISEENKRNEILENYNTWKRKKEAKLYWKQREKQRKDKFMNNFVAMDKPVLLTETTSTSKFDESNSTTTTTTISVDSMESSNTSTPITVKSDDIGIDQAKTLISEAVRPPDEDDYYMIGNMNVSTCFFDFQTFVQSLLNERLLNFESYLQHILSLSSILLVGKNRVHSDLLKLLKNGTEDDIINDVHKKIKMNENKFPRLILMEILDIVQDAYQKKITRIKAARLLLDLTDDQGDLVIRIILCFKRLVEDLPDELLTSTIKEFGLCTSFLQPAIKPLFDNAEKKVVFTWTNAINSEFKKEKNQISKSRPDGCITIINNNNEEKSVCFAEVKTLADRTNHYKLNVDLYRLGIFSKDAIDVNNLNSVLAIQAVGSYLTFYLTQLKNDGLYLMVELDHLRFPMSLNELPQLIGYVDRLYDILNVFEEFCMLPVVKERPSSKKRETMKLSILSPLIEKTIDRSRANCFQYHYN</sequence>
<comment type="caution">
    <text evidence="1">The sequence shown here is derived from an EMBL/GenBank/DDBJ whole genome shotgun (WGS) entry which is preliminary data.</text>
</comment>
<evidence type="ECO:0000313" key="1">
    <source>
        <dbReference type="EMBL" id="RCH81539.1"/>
    </source>
</evidence>
<accession>A0A367IV93</accession>